<feature type="signal peptide" evidence="2">
    <location>
        <begin position="1"/>
        <end position="27"/>
    </location>
</feature>
<feature type="compositionally biased region" description="Low complexity" evidence="1">
    <location>
        <begin position="139"/>
        <end position="148"/>
    </location>
</feature>
<dbReference type="RefSeq" id="WP_190130089.1">
    <property type="nucleotide sequence ID" value="NZ_BNBD01000005.1"/>
</dbReference>
<dbReference type="AlphaFoldDB" id="A0A919EDP7"/>
<keyword evidence="2" id="KW-0732">Signal</keyword>
<evidence type="ECO:0000313" key="4">
    <source>
        <dbReference type="Proteomes" id="UP000638313"/>
    </source>
</evidence>
<comment type="caution">
    <text evidence="3">The sequence shown here is derived from an EMBL/GenBank/DDBJ whole genome shotgun (WGS) entry which is preliminary data.</text>
</comment>
<feature type="compositionally biased region" description="Pro residues" evidence="1">
    <location>
        <begin position="149"/>
        <end position="158"/>
    </location>
</feature>
<dbReference type="PROSITE" id="PS51257">
    <property type="entry name" value="PROKAR_LIPOPROTEIN"/>
    <property type="match status" value="1"/>
</dbReference>
<evidence type="ECO:0000256" key="2">
    <source>
        <dbReference type="SAM" id="SignalP"/>
    </source>
</evidence>
<dbReference type="Proteomes" id="UP000638313">
    <property type="component" value="Unassembled WGS sequence"/>
</dbReference>
<reference evidence="3" key="2">
    <citation type="submission" date="2020-09" db="EMBL/GenBank/DDBJ databases">
        <authorList>
            <person name="Sun Q."/>
            <person name="Ohkuma M."/>
        </authorList>
    </citation>
    <scope>NUCLEOTIDE SEQUENCE</scope>
    <source>
        <strain evidence="3">JCM 4059</strain>
    </source>
</reference>
<sequence>MKKTPLRLARAAAATAAVTTLALSVAACDSGGSGGQGKARDERDTAVAYVEALNDRDAKALAELGPPGNEGAEQAARALVGTQGGRGLHVDDVKVSHEFGPDMAQAEIRATDAKGRAVRENVTLERHEKKWYVALGADPSGTPKSPAGTTPPSPATAS</sequence>
<evidence type="ECO:0008006" key="5">
    <source>
        <dbReference type="Google" id="ProtNLM"/>
    </source>
</evidence>
<proteinExistence type="predicted"/>
<keyword evidence="4" id="KW-1185">Reference proteome</keyword>
<organism evidence="3 4">
    <name type="scientific">Streptomyces mashuensis</name>
    <dbReference type="NCBI Taxonomy" id="33904"/>
    <lineage>
        <taxon>Bacteria</taxon>
        <taxon>Bacillati</taxon>
        <taxon>Actinomycetota</taxon>
        <taxon>Actinomycetes</taxon>
        <taxon>Kitasatosporales</taxon>
        <taxon>Streptomycetaceae</taxon>
        <taxon>Streptomyces</taxon>
    </lineage>
</organism>
<protein>
    <recommendedName>
        <fullName evidence="5">Lipoprotein</fullName>
    </recommendedName>
</protein>
<dbReference type="EMBL" id="BNBD01000005">
    <property type="protein sequence ID" value="GHF47108.1"/>
    <property type="molecule type" value="Genomic_DNA"/>
</dbReference>
<feature type="chain" id="PRO_5037758738" description="Lipoprotein" evidence="2">
    <location>
        <begin position="28"/>
        <end position="158"/>
    </location>
</feature>
<name>A0A919EDP7_9ACTN</name>
<feature type="region of interest" description="Disordered" evidence="1">
    <location>
        <begin position="134"/>
        <end position="158"/>
    </location>
</feature>
<accession>A0A919EDP7</accession>
<evidence type="ECO:0000256" key="1">
    <source>
        <dbReference type="SAM" id="MobiDB-lite"/>
    </source>
</evidence>
<gene>
    <name evidence="3" type="ORF">GCM10010218_30500</name>
</gene>
<reference evidence="3" key="1">
    <citation type="journal article" date="2014" name="Int. J. Syst. Evol. Microbiol.">
        <title>Complete genome sequence of Corynebacterium casei LMG S-19264T (=DSM 44701T), isolated from a smear-ripened cheese.</title>
        <authorList>
            <consortium name="US DOE Joint Genome Institute (JGI-PGF)"/>
            <person name="Walter F."/>
            <person name="Albersmeier A."/>
            <person name="Kalinowski J."/>
            <person name="Ruckert C."/>
        </authorList>
    </citation>
    <scope>NUCLEOTIDE SEQUENCE</scope>
    <source>
        <strain evidence="3">JCM 4059</strain>
    </source>
</reference>
<evidence type="ECO:0000313" key="3">
    <source>
        <dbReference type="EMBL" id="GHF47108.1"/>
    </source>
</evidence>